<feature type="compositionally biased region" description="Polar residues" evidence="1">
    <location>
        <begin position="447"/>
        <end position="462"/>
    </location>
</feature>
<gene>
    <name evidence="2" type="ORF">QCA50_004544</name>
</gene>
<dbReference type="EMBL" id="JASBNA010000004">
    <property type="protein sequence ID" value="KAK7692908.1"/>
    <property type="molecule type" value="Genomic_DNA"/>
</dbReference>
<protein>
    <submittedName>
        <fullName evidence="2">Uncharacterized protein</fullName>
    </submittedName>
</protein>
<proteinExistence type="predicted"/>
<evidence type="ECO:0000313" key="2">
    <source>
        <dbReference type="EMBL" id="KAK7692908.1"/>
    </source>
</evidence>
<reference evidence="2 3" key="1">
    <citation type="submission" date="2022-09" db="EMBL/GenBank/DDBJ databases">
        <authorList>
            <person name="Palmer J.M."/>
        </authorList>
    </citation>
    <scope>NUCLEOTIDE SEQUENCE [LARGE SCALE GENOMIC DNA]</scope>
    <source>
        <strain evidence="2 3">DSM 7382</strain>
    </source>
</reference>
<feature type="region of interest" description="Disordered" evidence="1">
    <location>
        <begin position="522"/>
        <end position="555"/>
    </location>
</feature>
<evidence type="ECO:0000256" key="1">
    <source>
        <dbReference type="SAM" id="MobiDB-lite"/>
    </source>
</evidence>
<comment type="caution">
    <text evidence="2">The sequence shown here is derived from an EMBL/GenBank/DDBJ whole genome shotgun (WGS) entry which is preliminary data.</text>
</comment>
<feature type="region of interest" description="Disordered" evidence="1">
    <location>
        <begin position="447"/>
        <end position="468"/>
    </location>
</feature>
<feature type="region of interest" description="Disordered" evidence="1">
    <location>
        <begin position="94"/>
        <end position="188"/>
    </location>
</feature>
<evidence type="ECO:0000313" key="3">
    <source>
        <dbReference type="Proteomes" id="UP001385951"/>
    </source>
</evidence>
<organism evidence="2 3">
    <name type="scientific">Cerrena zonata</name>
    <dbReference type="NCBI Taxonomy" id="2478898"/>
    <lineage>
        <taxon>Eukaryota</taxon>
        <taxon>Fungi</taxon>
        <taxon>Dikarya</taxon>
        <taxon>Basidiomycota</taxon>
        <taxon>Agaricomycotina</taxon>
        <taxon>Agaricomycetes</taxon>
        <taxon>Polyporales</taxon>
        <taxon>Cerrenaceae</taxon>
        <taxon>Cerrena</taxon>
    </lineage>
</organism>
<feature type="region of interest" description="Disordered" evidence="1">
    <location>
        <begin position="597"/>
        <end position="633"/>
    </location>
</feature>
<name>A0AAW0GH27_9APHY</name>
<dbReference type="AlphaFoldDB" id="A0AAW0GH27"/>
<dbReference type="Proteomes" id="UP001385951">
    <property type="component" value="Unassembled WGS sequence"/>
</dbReference>
<accession>A0AAW0GH27</accession>
<keyword evidence="3" id="KW-1185">Reference proteome</keyword>
<sequence length="633" mass="69893">MSEQLDARIPCVVCVEPGKTDKNVLQRLSLSGTIRSVYSWELNQGLTNFFVEFDDPASANSALRCEVPATKLYMLSDRHDLISRFTSIACQASPSHDVKSEHYDNNIPTLSSENRPRKRLNPVARAYSGRKRTRDDRANSQKNSQGKKRRDVSPYPSPSGTYTRSPRKKRSLPGYMRDTEKENGQGMVPALIPSSSGTSVTESIVFTESDALQNFANPLLDFDPFIVNPGGDAFNLSNPAFASDSSCFPQFHSFPFSIPQPESIPFSLPSLPFPSFASLPTPSPSTPATALSPATLIAPDGSAFTCALDSLPEDPRGMIDILKQSAASPTERDKWMIIAGHYRGQGNVEAALAVVTTMVEVMTSPVVGLPENELKPAYLMLSSCHTDLAKRARSSGMGGQVREDHHRKAQEYLQKVYGKNTPADAPPSLAAPQPGRVVNALNLHTSPVASENTGSASVTTGISGKGPNALERELQSLRDRHQYVNKQYTEVKTAKRKAEDDLDKEYRLRRKVERELSALKQELESAQRSERFSLEQSRREVELRRKAEQRTEDMKDELAKVKDRLEVAEKGTTDKDKRAKECFGRIGMMFLKASKGDMSGLEGSVISHTSSRRSSSRGLEGFKREQRTSSVDV</sequence>